<gene>
    <name evidence="7" type="ORF">H4R18_001256</name>
</gene>
<dbReference type="InterPro" id="IPR029209">
    <property type="entry name" value="DML1/Misato_tubulin"/>
</dbReference>
<dbReference type="GO" id="GO:0007005">
    <property type="term" value="P:mitochondrion organization"/>
    <property type="evidence" value="ECO:0007669"/>
    <property type="project" value="InterPro"/>
</dbReference>
<evidence type="ECO:0000256" key="1">
    <source>
        <dbReference type="ARBA" id="ARBA00003757"/>
    </source>
</evidence>
<dbReference type="InterPro" id="IPR049942">
    <property type="entry name" value="DML1/Misato"/>
</dbReference>
<dbReference type="InterPro" id="IPR019605">
    <property type="entry name" value="Misato_II_tubulin-like"/>
</dbReference>
<keyword evidence="4" id="KW-0496">Mitochondrion</keyword>
<reference evidence="7" key="1">
    <citation type="submission" date="2022-07" db="EMBL/GenBank/DDBJ databases">
        <title>Phylogenomic reconstructions and comparative analyses of Kickxellomycotina fungi.</title>
        <authorList>
            <person name="Reynolds N.K."/>
            <person name="Stajich J.E."/>
            <person name="Barry K."/>
            <person name="Grigoriev I.V."/>
            <person name="Crous P."/>
            <person name="Smith M.E."/>
        </authorList>
    </citation>
    <scope>NUCLEOTIDE SEQUENCE</scope>
    <source>
        <strain evidence="7">NBRC 105414</strain>
    </source>
</reference>
<dbReference type="GO" id="GO:0005739">
    <property type="term" value="C:mitochondrion"/>
    <property type="evidence" value="ECO:0007669"/>
    <property type="project" value="UniProtKB-SubCell"/>
</dbReference>
<protein>
    <recommendedName>
        <fullName evidence="9">Tubulin/FtsZ GTPase domain-containing protein</fullName>
    </recommendedName>
</protein>
<comment type="caution">
    <text evidence="7">The sequence shown here is derived from an EMBL/GenBank/DDBJ whole genome shotgun (WGS) entry which is preliminary data.</text>
</comment>
<dbReference type="AlphaFoldDB" id="A0A9W8HM19"/>
<evidence type="ECO:0000313" key="7">
    <source>
        <dbReference type="EMBL" id="KAJ2784201.1"/>
    </source>
</evidence>
<evidence type="ECO:0008006" key="9">
    <source>
        <dbReference type="Google" id="ProtNLM"/>
    </source>
</evidence>
<sequence length="434" mass="42688">MREVITLQFGGDANYVGAHFWGLRPGDAFVERRRGGAEEPRALVYDVAGAFGAAVGAEAAAAAGVAEAEAALGAALEVHRQAAGGGGGGWARVAGRRLGARAAQAVGAAELGGAAGRFLDGAQAAAAADARGDELEGGVRRLAEACDRLQGFQALCDASGGFSGFGAGVVARVRDEFPKAPLLLYSVGDAGGARLRGPRLADAAVAAAVALAGDAAASVCVPLHVPARAGAHVRIPPGDPVAGSALLAVAAAQWAAALGAGRCGLDDVAARVTCRGRYVAAEALLAPGLRAAPAAGDLRAFVACSDAAVRGLGAGAGAGVGGALGVARGTCLPEPGGVAAGPALDLPRGFPRIFRGLDAQGLAAAGAGDGPAERVAVAGLLCTTAASLPRLEQLRAALHAEQARPHHLRAYERDALADHAAALDAVVERYGELG</sequence>
<organism evidence="7 8">
    <name type="scientific">Coemansia javaensis</name>
    <dbReference type="NCBI Taxonomy" id="2761396"/>
    <lineage>
        <taxon>Eukaryota</taxon>
        <taxon>Fungi</taxon>
        <taxon>Fungi incertae sedis</taxon>
        <taxon>Zoopagomycota</taxon>
        <taxon>Kickxellomycotina</taxon>
        <taxon>Kickxellomycetes</taxon>
        <taxon>Kickxellales</taxon>
        <taxon>Kickxellaceae</taxon>
        <taxon>Coemansia</taxon>
    </lineage>
</organism>
<dbReference type="PANTHER" id="PTHR13391">
    <property type="entry name" value="MITOCHONDRIAL DISTRIBUTION REGULATOR MISATO"/>
    <property type="match status" value="1"/>
</dbReference>
<feature type="domain" description="DML1/Misato tubulin" evidence="6">
    <location>
        <begin position="129"/>
        <end position="191"/>
    </location>
</feature>
<dbReference type="PANTHER" id="PTHR13391:SF0">
    <property type="entry name" value="PROTEIN MISATO HOMOLOG 1"/>
    <property type="match status" value="1"/>
</dbReference>
<evidence type="ECO:0000259" key="6">
    <source>
        <dbReference type="Pfam" id="PF14881"/>
    </source>
</evidence>
<accession>A0A9W8HM19</accession>
<evidence type="ECO:0000313" key="8">
    <source>
        <dbReference type="Proteomes" id="UP001140217"/>
    </source>
</evidence>
<comment type="subcellular location">
    <subcellularLocation>
        <location evidence="2">Mitochondrion</location>
    </subcellularLocation>
</comment>
<proteinExistence type="inferred from homology"/>
<name>A0A9W8HM19_9FUNG</name>
<dbReference type="Pfam" id="PF10644">
    <property type="entry name" value="Misat_Tub_SegII"/>
    <property type="match status" value="1"/>
</dbReference>
<feature type="domain" description="Misato Segment II tubulin-like" evidence="5">
    <location>
        <begin position="2"/>
        <end position="23"/>
    </location>
</feature>
<dbReference type="Gene3D" id="3.40.50.1440">
    <property type="entry name" value="Tubulin/FtsZ, GTPase domain"/>
    <property type="match status" value="1"/>
</dbReference>
<dbReference type="Proteomes" id="UP001140217">
    <property type="component" value="Unassembled WGS sequence"/>
</dbReference>
<evidence type="ECO:0000259" key="5">
    <source>
        <dbReference type="Pfam" id="PF10644"/>
    </source>
</evidence>
<comment type="similarity">
    <text evidence="3">Belongs to the misato family.</text>
</comment>
<comment type="function">
    <text evidence="1">Involved in the partitioning of the mitochondrial organelle and mitochondrial DNA (mtDNA) inheritance.</text>
</comment>
<dbReference type="EMBL" id="JANBUL010000031">
    <property type="protein sequence ID" value="KAJ2784201.1"/>
    <property type="molecule type" value="Genomic_DNA"/>
</dbReference>
<evidence type="ECO:0000256" key="3">
    <source>
        <dbReference type="ARBA" id="ARBA00008507"/>
    </source>
</evidence>
<keyword evidence="8" id="KW-1185">Reference proteome</keyword>
<dbReference type="Pfam" id="PF14881">
    <property type="entry name" value="Tubulin_3"/>
    <property type="match status" value="1"/>
</dbReference>
<dbReference type="SUPFAM" id="SSF52490">
    <property type="entry name" value="Tubulin nucleotide-binding domain-like"/>
    <property type="match status" value="1"/>
</dbReference>
<evidence type="ECO:0000256" key="4">
    <source>
        <dbReference type="ARBA" id="ARBA00023128"/>
    </source>
</evidence>
<dbReference type="InterPro" id="IPR036525">
    <property type="entry name" value="Tubulin/FtsZ_GTPase_sf"/>
</dbReference>
<dbReference type="OrthoDB" id="271881at2759"/>
<evidence type="ECO:0000256" key="2">
    <source>
        <dbReference type="ARBA" id="ARBA00004173"/>
    </source>
</evidence>